<dbReference type="GO" id="GO:0004066">
    <property type="term" value="F:asparagine synthase (glutamine-hydrolyzing) activity"/>
    <property type="evidence" value="ECO:0007669"/>
    <property type="project" value="UniProtKB-EC"/>
</dbReference>
<dbReference type="InterPro" id="IPR017932">
    <property type="entry name" value="GATase_2_dom"/>
</dbReference>
<dbReference type="InterPro" id="IPR006426">
    <property type="entry name" value="Asn_synth_AEB"/>
</dbReference>
<dbReference type="InterPro" id="IPR029055">
    <property type="entry name" value="Ntn_hydrolases_N"/>
</dbReference>
<dbReference type="Pfam" id="PF00733">
    <property type="entry name" value="Asn_synthase"/>
    <property type="match status" value="1"/>
</dbReference>
<reference evidence="11" key="1">
    <citation type="journal article" date="2016" name="Genome Announc.">
        <title>Draft Genome Sequences of Two Novel Amoeba-Resistant Intranuclear Bacteria, 'Candidatus Berkiella cookevillensis' and 'Candidatus Berkiella aquae'.</title>
        <authorList>
            <person name="Mehari Y.T."/>
            <person name="Arivett B.A."/>
            <person name="Farone A.L."/>
            <person name="Gunderson J.H."/>
            <person name="Farone M.B."/>
        </authorList>
    </citation>
    <scope>NUCLEOTIDE SEQUENCE</scope>
    <source>
        <strain evidence="11">CC99</strain>
    </source>
</reference>
<feature type="binding site" evidence="8">
    <location>
        <position position="273"/>
    </location>
    <ligand>
        <name>ATP</name>
        <dbReference type="ChEBI" id="CHEBI:30616"/>
    </ligand>
</feature>
<dbReference type="PROSITE" id="PS51278">
    <property type="entry name" value="GATASE_TYPE_2"/>
    <property type="match status" value="1"/>
</dbReference>
<name>A0AAE3L6K0_9GAMM</name>
<dbReference type="Gene3D" id="3.40.50.620">
    <property type="entry name" value="HUPs"/>
    <property type="match status" value="2"/>
</dbReference>
<evidence type="ECO:0000313" key="11">
    <source>
        <dbReference type="EMBL" id="MCS5707689.1"/>
    </source>
</evidence>
<keyword evidence="12" id="KW-1185">Reference proteome</keyword>
<evidence type="ECO:0000256" key="3">
    <source>
        <dbReference type="ARBA" id="ARBA00012737"/>
    </source>
</evidence>
<dbReference type="GO" id="GO:0005829">
    <property type="term" value="C:cytosol"/>
    <property type="evidence" value="ECO:0007669"/>
    <property type="project" value="TreeGrafter"/>
</dbReference>
<dbReference type="Proteomes" id="UP000051494">
    <property type="component" value="Unassembled WGS sequence"/>
</dbReference>
<keyword evidence="6" id="KW-0315">Glutamine amidotransferase</keyword>
<organism evidence="11 12">
    <name type="scientific">Candidatus Berkiella cookevillensis</name>
    <dbReference type="NCBI Taxonomy" id="437022"/>
    <lineage>
        <taxon>Bacteria</taxon>
        <taxon>Pseudomonadati</taxon>
        <taxon>Pseudomonadota</taxon>
        <taxon>Gammaproteobacteria</taxon>
        <taxon>Candidatus Berkiellales</taxon>
        <taxon>Candidatus Berkiellaceae</taxon>
        <taxon>Candidatus Berkiella</taxon>
    </lineage>
</organism>
<accession>A0AAE3L6K0</accession>
<dbReference type="SUPFAM" id="SSF52402">
    <property type="entry name" value="Adenine nucleotide alpha hydrolases-like"/>
    <property type="match status" value="1"/>
</dbReference>
<dbReference type="NCBIfam" id="TIGR01536">
    <property type="entry name" value="asn_synth_AEB"/>
    <property type="match status" value="1"/>
</dbReference>
<proteinExistence type="inferred from homology"/>
<dbReference type="AlphaFoldDB" id="A0AAE3L6K0"/>
<evidence type="ECO:0000256" key="6">
    <source>
        <dbReference type="ARBA" id="ARBA00022962"/>
    </source>
</evidence>
<comment type="pathway">
    <text evidence="1">Amino-acid biosynthesis; L-asparagine biosynthesis; L-asparagine from L-aspartate (L-Gln route): step 1/1.</text>
</comment>
<dbReference type="InterPro" id="IPR051786">
    <property type="entry name" value="ASN_synthetase/amidase"/>
</dbReference>
<feature type="domain" description="Glutamine amidotransferase type-2" evidence="10">
    <location>
        <begin position="1"/>
        <end position="197"/>
    </location>
</feature>
<comment type="similarity">
    <text evidence="2">Belongs to the asparagine synthetase family.</text>
</comment>
<evidence type="ECO:0000256" key="8">
    <source>
        <dbReference type="PIRSR" id="PIRSR001589-2"/>
    </source>
</evidence>
<evidence type="ECO:0000256" key="9">
    <source>
        <dbReference type="PIRSR" id="PIRSR001589-3"/>
    </source>
</evidence>
<dbReference type="Gene3D" id="3.60.20.10">
    <property type="entry name" value="Glutamine Phosphoribosylpyrophosphate, subunit 1, domain 1"/>
    <property type="match status" value="1"/>
</dbReference>
<keyword evidence="5 8" id="KW-0067">ATP-binding</keyword>
<dbReference type="InterPro" id="IPR001962">
    <property type="entry name" value="Asn_synthase"/>
</dbReference>
<sequence length="613" mass="70431">MNSLDPMLNSISHRGPDDFTTYFDLPFVAGMRRLAINGLADGHQPLFNESKDIVLFYNGEIYNSSQLRKELIRKGYRFSTHSDGEVICHLYEEKGIELFQDLDGMFAVALWIKSEKKLILARDFIGEKPLYYAKRSAQELVFASEIKALKACASLTLTLNQQAIWDFPTFLWIPEPATIYQEIQALPAGSLLIADESGIKLQSYLSTNHSIEIPDDFTAEEISKHTQNIIKESVQSRLMSEVPLGCFLSGGLDSSIVTTLCAQHLENINTFSIGFEDLIDPYHGKSDESEDAQYLANQLGTKHHAIHVTAKDFKELLPSFCHYGDQPFAVSSGLGILKIAQMARELGIKVLLSGDGADEFFGGYSWYQFMQQLQYQNQGKLSQEAITSFQSFGLPPSERLKIMSQYPFSQQAWAWHYYAHEKEKSILFSQEWQQSIKVTTSIRHFSALDGLNTSHFPMAFLENDRQFYFPNEMLTKVDRMCMAYSIESRVPFASKKVTDWARSIPYEILLHSGTLKWPLRDAFKELIPDEVLKRPKHGFNVPIDHWLKNEWKDLYQHTFSHQSALFKYGFITQEAEKHATRMLNDAQKLNGHTLFCYIMLNMWLENEYNRNYC</sequence>
<dbReference type="EC" id="6.3.5.4" evidence="3"/>
<keyword evidence="11" id="KW-0436">Ligase</keyword>
<protein>
    <recommendedName>
        <fullName evidence="3">asparagine synthase (glutamine-hydrolyzing)</fullName>
        <ecNumber evidence="3">6.3.5.4</ecNumber>
    </recommendedName>
</protein>
<evidence type="ECO:0000256" key="1">
    <source>
        <dbReference type="ARBA" id="ARBA00005187"/>
    </source>
</evidence>
<comment type="catalytic activity">
    <reaction evidence="7">
        <text>L-aspartate + L-glutamine + ATP + H2O = L-asparagine + L-glutamate + AMP + diphosphate + H(+)</text>
        <dbReference type="Rhea" id="RHEA:12228"/>
        <dbReference type="ChEBI" id="CHEBI:15377"/>
        <dbReference type="ChEBI" id="CHEBI:15378"/>
        <dbReference type="ChEBI" id="CHEBI:29985"/>
        <dbReference type="ChEBI" id="CHEBI:29991"/>
        <dbReference type="ChEBI" id="CHEBI:30616"/>
        <dbReference type="ChEBI" id="CHEBI:33019"/>
        <dbReference type="ChEBI" id="CHEBI:58048"/>
        <dbReference type="ChEBI" id="CHEBI:58359"/>
        <dbReference type="ChEBI" id="CHEBI:456215"/>
        <dbReference type="EC" id="6.3.5.4"/>
    </reaction>
</comment>
<dbReference type="PANTHER" id="PTHR43284:SF1">
    <property type="entry name" value="ASPARAGINE SYNTHETASE"/>
    <property type="match status" value="1"/>
</dbReference>
<dbReference type="Pfam" id="PF13537">
    <property type="entry name" value="GATase_7"/>
    <property type="match status" value="1"/>
</dbReference>
<evidence type="ECO:0000256" key="4">
    <source>
        <dbReference type="ARBA" id="ARBA00022741"/>
    </source>
</evidence>
<dbReference type="CDD" id="cd00712">
    <property type="entry name" value="AsnB"/>
    <property type="match status" value="1"/>
</dbReference>
<evidence type="ECO:0000256" key="5">
    <source>
        <dbReference type="ARBA" id="ARBA00022840"/>
    </source>
</evidence>
<evidence type="ECO:0000259" key="10">
    <source>
        <dbReference type="PROSITE" id="PS51278"/>
    </source>
</evidence>
<dbReference type="PANTHER" id="PTHR43284">
    <property type="entry name" value="ASPARAGINE SYNTHETASE (GLUTAMINE-HYDROLYZING)"/>
    <property type="match status" value="1"/>
</dbReference>
<feature type="site" description="Important for beta-aspartyl-AMP intermediate formation" evidence="9">
    <location>
        <position position="355"/>
    </location>
</feature>
<evidence type="ECO:0000256" key="2">
    <source>
        <dbReference type="ARBA" id="ARBA00005752"/>
    </source>
</evidence>
<dbReference type="EMBL" id="LKHV02000001">
    <property type="protein sequence ID" value="MCS5707689.1"/>
    <property type="molecule type" value="Genomic_DNA"/>
</dbReference>
<dbReference type="GO" id="GO:0005524">
    <property type="term" value="F:ATP binding"/>
    <property type="evidence" value="ECO:0007669"/>
    <property type="project" value="UniProtKB-KW"/>
</dbReference>
<dbReference type="SUPFAM" id="SSF56235">
    <property type="entry name" value="N-terminal nucleophile aminohydrolases (Ntn hydrolases)"/>
    <property type="match status" value="1"/>
</dbReference>
<dbReference type="GO" id="GO:0006529">
    <property type="term" value="P:asparagine biosynthetic process"/>
    <property type="evidence" value="ECO:0007669"/>
    <property type="project" value="InterPro"/>
</dbReference>
<feature type="binding site" evidence="8">
    <location>
        <begin position="353"/>
        <end position="354"/>
    </location>
    <ligand>
        <name>ATP</name>
        <dbReference type="ChEBI" id="CHEBI:30616"/>
    </ligand>
</feature>
<dbReference type="CDD" id="cd01991">
    <property type="entry name" value="Asn_synthase_B_C"/>
    <property type="match status" value="1"/>
</dbReference>
<gene>
    <name evidence="11" type="primary">asnB</name>
    <name evidence="11" type="ORF">CC99x_002090</name>
</gene>
<keyword evidence="4 8" id="KW-0547">Nucleotide-binding</keyword>
<evidence type="ECO:0000313" key="12">
    <source>
        <dbReference type="Proteomes" id="UP000051494"/>
    </source>
</evidence>
<feature type="binding site" evidence="8">
    <location>
        <position position="83"/>
    </location>
    <ligand>
        <name>L-glutamine</name>
        <dbReference type="ChEBI" id="CHEBI:58359"/>
    </ligand>
</feature>
<evidence type="ECO:0000256" key="7">
    <source>
        <dbReference type="ARBA" id="ARBA00048741"/>
    </source>
</evidence>
<dbReference type="PIRSF" id="PIRSF001589">
    <property type="entry name" value="Asn_synthetase_glu-h"/>
    <property type="match status" value="1"/>
</dbReference>
<dbReference type="InterPro" id="IPR014729">
    <property type="entry name" value="Rossmann-like_a/b/a_fold"/>
</dbReference>
<reference evidence="11" key="2">
    <citation type="submission" date="2021-06" db="EMBL/GenBank/DDBJ databases">
        <title>Genomic Description and Analysis of Intracellular Bacteria, Candidatus Berkiella cookevillensis and Candidatus Berkiella aquae.</title>
        <authorList>
            <person name="Kidane D.T."/>
            <person name="Mehari Y.T."/>
            <person name="Rice F.C."/>
            <person name="Arivett B.A."/>
            <person name="Farone A.L."/>
            <person name="Berk S.G."/>
            <person name="Farone M.B."/>
        </authorList>
    </citation>
    <scope>NUCLEOTIDE SEQUENCE</scope>
    <source>
        <strain evidence="11">CC99</strain>
    </source>
</reference>
<dbReference type="InterPro" id="IPR033738">
    <property type="entry name" value="AsnB_N"/>
</dbReference>
<comment type="caution">
    <text evidence="11">The sequence shown here is derived from an EMBL/GenBank/DDBJ whole genome shotgun (WGS) entry which is preliminary data.</text>
</comment>